<feature type="compositionally biased region" description="Low complexity" evidence="9">
    <location>
        <begin position="231"/>
        <end position="252"/>
    </location>
</feature>
<evidence type="ECO:0000256" key="6">
    <source>
        <dbReference type="ARBA" id="ARBA00022989"/>
    </source>
</evidence>
<evidence type="ECO:0000256" key="2">
    <source>
        <dbReference type="ARBA" id="ARBA00009142"/>
    </source>
</evidence>
<feature type="transmembrane region" description="Helical" evidence="8">
    <location>
        <begin position="139"/>
        <end position="156"/>
    </location>
</feature>
<dbReference type="InterPro" id="IPR002781">
    <property type="entry name" value="TM_pro_TauE-like"/>
</dbReference>
<feature type="transmembrane region" description="Helical" evidence="8">
    <location>
        <begin position="59"/>
        <end position="77"/>
    </location>
</feature>
<dbReference type="Proteomes" id="UP000319213">
    <property type="component" value="Unassembled WGS sequence"/>
</dbReference>
<dbReference type="AlphaFoldDB" id="A0A543IVV7"/>
<evidence type="ECO:0000256" key="5">
    <source>
        <dbReference type="ARBA" id="ARBA00022692"/>
    </source>
</evidence>
<organism evidence="10 11">
    <name type="scientific">Thermopolyspora flexuosa</name>
    <dbReference type="NCBI Taxonomy" id="103836"/>
    <lineage>
        <taxon>Bacteria</taxon>
        <taxon>Bacillati</taxon>
        <taxon>Actinomycetota</taxon>
        <taxon>Actinomycetes</taxon>
        <taxon>Streptosporangiales</taxon>
        <taxon>Streptosporangiaceae</taxon>
        <taxon>Thermopolyspora</taxon>
    </lineage>
</organism>
<sequence>MIELPAGAVGPVSASWPVLLLLAGVAVFAGAVVQGAAGFGPALVAAPVVMLLDPSVMPGAVQVVALVLPLCSLAAEWRHVDWRGVGRALLGRVPGAVVGVWVVKAASPQALAVIVGVMVLVAVVLTARTVTVPRTPRTLAVAGAVSGVTGTATSIGGPPIALVHRHATGPRIRATLAMYFVVGAVLSLGALAAGGECRRGRCSPGCCSCRSRSPGTRRPDRCAGTSTATAPGSPCWSWRPSPRPCRSSGRWG</sequence>
<dbReference type="EMBL" id="VFPQ01000001">
    <property type="protein sequence ID" value="TQM74687.1"/>
    <property type="molecule type" value="Genomic_DNA"/>
</dbReference>
<dbReference type="PANTHER" id="PTHR30269">
    <property type="entry name" value="TRANSMEMBRANE PROTEIN YFCA"/>
    <property type="match status" value="1"/>
</dbReference>
<feature type="region of interest" description="Disordered" evidence="9">
    <location>
        <begin position="212"/>
        <end position="252"/>
    </location>
</feature>
<dbReference type="Pfam" id="PF01925">
    <property type="entry name" value="TauE"/>
    <property type="match status" value="1"/>
</dbReference>
<evidence type="ECO:0000256" key="9">
    <source>
        <dbReference type="SAM" id="MobiDB-lite"/>
    </source>
</evidence>
<keyword evidence="11" id="KW-1185">Reference proteome</keyword>
<evidence type="ECO:0000256" key="7">
    <source>
        <dbReference type="ARBA" id="ARBA00023136"/>
    </source>
</evidence>
<accession>A0A543IVV7</accession>
<dbReference type="GO" id="GO:0005886">
    <property type="term" value="C:plasma membrane"/>
    <property type="evidence" value="ECO:0007669"/>
    <property type="project" value="UniProtKB-SubCell"/>
</dbReference>
<proteinExistence type="inferred from homology"/>
<protein>
    <recommendedName>
        <fullName evidence="8">Probable membrane transporter protein</fullName>
    </recommendedName>
</protein>
<keyword evidence="4 8" id="KW-1003">Cell membrane</keyword>
<keyword evidence="5 8" id="KW-0812">Transmembrane</keyword>
<dbReference type="RefSeq" id="WP_229788646.1">
    <property type="nucleotide sequence ID" value="NZ_BMPV01000003.1"/>
</dbReference>
<dbReference type="PANTHER" id="PTHR30269:SF37">
    <property type="entry name" value="MEMBRANE TRANSPORTER PROTEIN"/>
    <property type="match status" value="1"/>
</dbReference>
<name>A0A543IVV7_9ACTN</name>
<evidence type="ECO:0000256" key="1">
    <source>
        <dbReference type="ARBA" id="ARBA00004651"/>
    </source>
</evidence>
<comment type="caution">
    <text evidence="10">The sequence shown here is derived from an EMBL/GenBank/DDBJ whole genome shotgun (WGS) entry which is preliminary data.</text>
</comment>
<comment type="similarity">
    <text evidence="2 8">Belongs to the 4-toluene sulfonate uptake permease (TSUP) (TC 2.A.102) family.</text>
</comment>
<feature type="transmembrane region" description="Helical" evidence="8">
    <location>
        <begin position="109"/>
        <end position="127"/>
    </location>
</feature>
<evidence type="ECO:0000313" key="10">
    <source>
        <dbReference type="EMBL" id="TQM74687.1"/>
    </source>
</evidence>
<reference evidence="10 11" key="1">
    <citation type="submission" date="2019-06" db="EMBL/GenBank/DDBJ databases">
        <title>Sequencing the genomes of 1000 actinobacteria strains.</title>
        <authorList>
            <person name="Klenk H.-P."/>
        </authorList>
    </citation>
    <scope>NUCLEOTIDE SEQUENCE [LARGE SCALE GENOMIC DNA]</scope>
    <source>
        <strain evidence="10 11">DSM 43186</strain>
    </source>
</reference>
<evidence type="ECO:0000256" key="4">
    <source>
        <dbReference type="ARBA" id="ARBA00022475"/>
    </source>
</evidence>
<gene>
    <name evidence="10" type="ORF">FHX40_1369</name>
</gene>
<evidence type="ECO:0000256" key="3">
    <source>
        <dbReference type="ARBA" id="ARBA00022448"/>
    </source>
</evidence>
<keyword evidence="6 8" id="KW-1133">Transmembrane helix</keyword>
<feature type="transmembrane region" description="Helical" evidence="8">
    <location>
        <begin position="176"/>
        <end position="194"/>
    </location>
</feature>
<evidence type="ECO:0000256" key="8">
    <source>
        <dbReference type="RuleBase" id="RU363041"/>
    </source>
</evidence>
<keyword evidence="7 8" id="KW-0472">Membrane</keyword>
<feature type="transmembrane region" description="Helical" evidence="8">
    <location>
        <begin position="84"/>
        <end position="103"/>
    </location>
</feature>
<dbReference type="InterPro" id="IPR052017">
    <property type="entry name" value="TSUP"/>
</dbReference>
<keyword evidence="3" id="KW-0813">Transport</keyword>
<comment type="subcellular location">
    <subcellularLocation>
        <location evidence="1 8">Cell membrane</location>
        <topology evidence="1 8">Multi-pass membrane protein</topology>
    </subcellularLocation>
</comment>
<evidence type="ECO:0000313" key="11">
    <source>
        <dbReference type="Proteomes" id="UP000319213"/>
    </source>
</evidence>